<dbReference type="Proteomes" id="UP000290932">
    <property type="component" value="Unassembled WGS sequence"/>
</dbReference>
<keyword evidence="2" id="KW-1185">Reference proteome</keyword>
<sequence>MVGTPEWMQRRMGLWRHRGHRPARRPGMLKAGYAEVPLGRDALRAIRKGLRDIRFGRVPRLGAILEELDILQAPAERSAES</sequence>
<organism evidence="1 2">
    <name type="scientific">Methanoculleus taiwanensis</name>
    <dbReference type="NCBI Taxonomy" id="1550565"/>
    <lineage>
        <taxon>Archaea</taxon>
        <taxon>Methanobacteriati</taxon>
        <taxon>Methanobacteriota</taxon>
        <taxon>Stenosarchaea group</taxon>
        <taxon>Methanomicrobia</taxon>
        <taxon>Methanomicrobiales</taxon>
        <taxon>Methanomicrobiaceae</taxon>
        <taxon>Methanoculleus</taxon>
    </lineage>
</organism>
<name>A0A498GZX9_9EURY</name>
<proteinExistence type="predicted"/>
<evidence type="ECO:0000313" key="1">
    <source>
        <dbReference type="EMBL" id="RXE55933.1"/>
    </source>
</evidence>
<dbReference type="AlphaFoldDB" id="A0A498GZX9"/>
<evidence type="ECO:0000313" key="2">
    <source>
        <dbReference type="Proteomes" id="UP000290932"/>
    </source>
</evidence>
<protein>
    <submittedName>
        <fullName evidence="1">Uncharacterized protein</fullName>
    </submittedName>
</protein>
<dbReference type="RefSeq" id="WP_128693646.1">
    <property type="nucleotide sequence ID" value="NZ_LHQS01000002.1"/>
</dbReference>
<gene>
    <name evidence="1" type="ORF">ABH15_06920</name>
</gene>
<dbReference type="EMBL" id="LHQS01000002">
    <property type="protein sequence ID" value="RXE55933.1"/>
    <property type="molecule type" value="Genomic_DNA"/>
</dbReference>
<accession>A0A498GZX9</accession>
<comment type="caution">
    <text evidence="1">The sequence shown here is derived from an EMBL/GenBank/DDBJ whole genome shotgun (WGS) entry which is preliminary data.</text>
</comment>
<reference evidence="1 2" key="1">
    <citation type="journal article" date="2015" name="Int. J. Syst. Evol. Microbiol.">
        <title>Methanoculleus taiwanensis sp. nov., a methanogen isolated from deep marine sediment at the deformation front area near Taiwan.</title>
        <authorList>
            <person name="Weng C.Y."/>
            <person name="Chen S.C."/>
            <person name="Lai M.C."/>
            <person name="Wu S.Y."/>
            <person name="Lin S."/>
            <person name="Yang T.F."/>
            <person name="Chen P.C."/>
        </authorList>
    </citation>
    <scope>NUCLEOTIDE SEQUENCE [LARGE SCALE GENOMIC DNA]</scope>
    <source>
        <strain evidence="1 2">CYW4</strain>
    </source>
</reference>